<dbReference type="PANTHER" id="PTHR30486">
    <property type="entry name" value="TWITCHING MOTILITY PROTEIN PILT"/>
    <property type="match status" value="1"/>
</dbReference>
<gene>
    <name evidence="3" type="ORF">LCGC14_1665810</name>
</gene>
<evidence type="ECO:0000259" key="2">
    <source>
        <dbReference type="SMART" id="SM00382"/>
    </source>
</evidence>
<evidence type="ECO:0000313" key="3">
    <source>
        <dbReference type="EMBL" id="KKM18426.1"/>
    </source>
</evidence>
<dbReference type="EMBL" id="LAZR01014224">
    <property type="protein sequence ID" value="KKM18426.1"/>
    <property type="molecule type" value="Genomic_DNA"/>
</dbReference>
<dbReference type="AlphaFoldDB" id="A0A0F9HSM7"/>
<dbReference type="Gene3D" id="3.30.450.90">
    <property type="match status" value="1"/>
</dbReference>
<comment type="similarity">
    <text evidence="1">Belongs to the GSP E family.</text>
</comment>
<dbReference type="GO" id="GO:0016887">
    <property type="term" value="F:ATP hydrolysis activity"/>
    <property type="evidence" value="ECO:0007669"/>
    <property type="project" value="InterPro"/>
</dbReference>
<name>A0A0F9HSM7_9ZZZZ</name>
<evidence type="ECO:0000256" key="1">
    <source>
        <dbReference type="ARBA" id="ARBA00006611"/>
    </source>
</evidence>
<accession>A0A0F9HSM7</accession>
<dbReference type="CDD" id="cd01131">
    <property type="entry name" value="PilT"/>
    <property type="match status" value="1"/>
</dbReference>
<proteinExistence type="inferred from homology"/>
<dbReference type="InterPro" id="IPR001482">
    <property type="entry name" value="T2SS/T4SS_dom"/>
</dbReference>
<dbReference type="Gene3D" id="3.40.50.300">
    <property type="entry name" value="P-loop containing nucleotide triphosphate hydrolases"/>
    <property type="match status" value="1"/>
</dbReference>
<feature type="domain" description="AAA+ ATPase" evidence="2">
    <location>
        <begin position="122"/>
        <end position="247"/>
    </location>
</feature>
<dbReference type="InterPro" id="IPR006321">
    <property type="entry name" value="PilT/PilU"/>
</dbReference>
<dbReference type="InterPro" id="IPR003593">
    <property type="entry name" value="AAA+_ATPase"/>
</dbReference>
<dbReference type="NCBIfam" id="TIGR01420">
    <property type="entry name" value="pilT_fam"/>
    <property type="match status" value="1"/>
</dbReference>
<organism evidence="3">
    <name type="scientific">marine sediment metagenome</name>
    <dbReference type="NCBI Taxonomy" id="412755"/>
    <lineage>
        <taxon>unclassified sequences</taxon>
        <taxon>metagenomes</taxon>
        <taxon>ecological metagenomes</taxon>
    </lineage>
</organism>
<dbReference type="SUPFAM" id="SSF52540">
    <property type="entry name" value="P-loop containing nucleoside triphosphate hydrolases"/>
    <property type="match status" value="1"/>
</dbReference>
<dbReference type="InterPro" id="IPR050921">
    <property type="entry name" value="T4SS_GSP_E_ATPase"/>
</dbReference>
<dbReference type="GO" id="GO:0005524">
    <property type="term" value="F:ATP binding"/>
    <property type="evidence" value="ECO:0007669"/>
    <property type="project" value="InterPro"/>
</dbReference>
<dbReference type="Pfam" id="PF00437">
    <property type="entry name" value="T2SSE"/>
    <property type="match status" value="1"/>
</dbReference>
<comment type="caution">
    <text evidence="3">The sequence shown here is derived from an EMBL/GenBank/DDBJ whole genome shotgun (WGS) entry which is preliminary data.</text>
</comment>
<dbReference type="SMART" id="SM00382">
    <property type="entry name" value="AAA"/>
    <property type="match status" value="1"/>
</dbReference>
<protein>
    <recommendedName>
        <fullName evidence="2">AAA+ ATPase domain-containing protein</fullName>
    </recommendedName>
</protein>
<reference evidence="3" key="1">
    <citation type="journal article" date="2015" name="Nature">
        <title>Complex archaea that bridge the gap between prokaryotes and eukaryotes.</title>
        <authorList>
            <person name="Spang A."/>
            <person name="Saw J.H."/>
            <person name="Jorgensen S.L."/>
            <person name="Zaremba-Niedzwiedzka K."/>
            <person name="Martijn J."/>
            <person name="Lind A.E."/>
            <person name="van Eijk R."/>
            <person name="Schleper C."/>
            <person name="Guy L."/>
            <person name="Ettema T.J."/>
        </authorList>
    </citation>
    <scope>NUCLEOTIDE SEQUENCE</scope>
</reference>
<sequence>MDIYSLLAEMRKRKASDLHIIAGSPILFRIDGRLASAKEKRVTAEESKLLVHSLMNKEQQKRFEQTHDLDFSLSVPEIGRFRINVHLQRGSVATAIRELSSSVLSLTELHLPPILKELALREKGLILVTGPTGCGKSTTLSAMLDIINNEKAVHVITIEDPIEYLHSDRKSAIEQREVGTDTLSFTDSLKYALHQDPDVILVGEMRDLETIAATITAAEAGHLVLATLHTRDAAQAIDRIVDVFPPLQQSQIRLQLSLSLEAVVAQNLLPRKYGEGRIPAVEILVATPAVRNLIRNAEIHQLYLVMETGARFGMQTMDQALKNLVKRGDIDPSLASRLSRQAKDFRGSLKSDL</sequence>
<dbReference type="InterPro" id="IPR027417">
    <property type="entry name" value="P-loop_NTPase"/>
</dbReference>